<proteinExistence type="predicted"/>
<dbReference type="STRING" id="1122236.GCA_000378225_02449"/>
<dbReference type="InterPro" id="IPR046735">
    <property type="entry name" value="PA2779-like"/>
</dbReference>
<evidence type="ECO:0000313" key="4">
    <source>
        <dbReference type="Proteomes" id="UP000321374"/>
    </source>
</evidence>
<protein>
    <recommendedName>
        <fullName evidence="5">PA2779 family protein</fullName>
    </recommendedName>
</protein>
<comment type="caution">
    <text evidence="3">The sequence shown here is derived from an EMBL/GenBank/DDBJ whole genome shotgun (WGS) entry which is preliminary data.</text>
</comment>
<feature type="transmembrane region" description="Helical" evidence="1">
    <location>
        <begin position="102"/>
        <end position="122"/>
    </location>
</feature>
<sequence length="132" mass="14163">MMMAKRLLSAFLVASMLFTGTMQAVQAAMISTEQVAQSTISAKGEQDRAKIVSMLSRDEVQTELVKRGIDPVEAKSRVAALTDEEASNLASQMDKAPAGGGIIGAIVLVFLVLLLTDILGFTKIFPFTRSVR</sequence>
<dbReference type="Proteomes" id="UP000321374">
    <property type="component" value="Unassembled WGS sequence"/>
</dbReference>
<feature type="chain" id="PRO_5022994266" description="PA2779 family protein" evidence="2">
    <location>
        <begin position="25"/>
        <end position="132"/>
    </location>
</feature>
<keyword evidence="1" id="KW-0812">Transmembrane</keyword>
<accession>A0A5C7WMA7</accession>
<keyword evidence="2" id="KW-0732">Signal</keyword>
<evidence type="ECO:0008006" key="5">
    <source>
        <dbReference type="Google" id="ProtNLM"/>
    </source>
</evidence>
<keyword evidence="1" id="KW-1133">Transmembrane helix</keyword>
<feature type="signal peptide" evidence="2">
    <location>
        <begin position="1"/>
        <end position="24"/>
    </location>
</feature>
<dbReference type="OrthoDB" id="7651521at2"/>
<dbReference type="AlphaFoldDB" id="A0A5C7WMA7"/>
<dbReference type="InterPro" id="IPR016924">
    <property type="entry name" value="UCP029543"/>
</dbReference>
<dbReference type="EMBL" id="SSGG01000042">
    <property type="protein sequence ID" value="TXI37815.1"/>
    <property type="molecule type" value="Genomic_DNA"/>
</dbReference>
<gene>
    <name evidence="3" type="ORF">E6Q51_02505</name>
</gene>
<evidence type="ECO:0000256" key="1">
    <source>
        <dbReference type="SAM" id="Phobius"/>
    </source>
</evidence>
<dbReference type="RefSeq" id="WP_018987432.1">
    <property type="nucleotide sequence ID" value="NZ_CP033953.1"/>
</dbReference>
<dbReference type="Pfam" id="PF20332">
    <property type="entry name" value="DUF6627"/>
    <property type="match status" value="1"/>
</dbReference>
<evidence type="ECO:0000313" key="3">
    <source>
        <dbReference type="EMBL" id="TXI37815.1"/>
    </source>
</evidence>
<name>A0A5C7WMA7_METME</name>
<dbReference type="PIRSF" id="PIRSF029543">
    <property type="entry name" value="UCP029543"/>
    <property type="match status" value="1"/>
</dbReference>
<keyword evidence="1" id="KW-0472">Membrane</keyword>
<dbReference type="NCBIfam" id="NF033919">
    <property type="entry name" value="PA2779_fam"/>
    <property type="match status" value="1"/>
</dbReference>
<organism evidence="3 4">
    <name type="scientific">Methylophilus methylotrophus</name>
    <name type="common">Bacterium W3A1</name>
    <dbReference type="NCBI Taxonomy" id="17"/>
    <lineage>
        <taxon>Bacteria</taxon>
        <taxon>Pseudomonadati</taxon>
        <taxon>Pseudomonadota</taxon>
        <taxon>Betaproteobacteria</taxon>
        <taxon>Nitrosomonadales</taxon>
        <taxon>Methylophilaceae</taxon>
        <taxon>Methylophilus</taxon>
    </lineage>
</organism>
<evidence type="ECO:0000256" key="2">
    <source>
        <dbReference type="SAM" id="SignalP"/>
    </source>
</evidence>
<reference evidence="3 4" key="1">
    <citation type="submission" date="2018-09" db="EMBL/GenBank/DDBJ databases">
        <title>Metagenome Assembled Genomes from an Advanced Water Purification Facility.</title>
        <authorList>
            <person name="Stamps B.W."/>
            <person name="Spear J.R."/>
        </authorList>
    </citation>
    <scope>NUCLEOTIDE SEQUENCE [LARGE SCALE GENOMIC DNA]</scope>
    <source>
        <strain evidence="3">Bin_42_2</strain>
    </source>
</reference>